<keyword evidence="1" id="KW-0812">Transmembrane</keyword>
<feature type="transmembrane region" description="Helical" evidence="1">
    <location>
        <begin position="12"/>
        <end position="38"/>
    </location>
</feature>
<accession>A0A2P2R4V4</accession>
<keyword evidence="1" id="KW-1133">Transmembrane helix</keyword>
<sequence length="45" mass="5176">MSFYKIILGFHHSFMGVVAAILTIFPILSAVLFACFIARQNFQRR</sequence>
<dbReference type="AlphaFoldDB" id="A0A2P2R4V4"/>
<reference evidence="2" key="1">
    <citation type="submission" date="2018-02" db="EMBL/GenBank/DDBJ databases">
        <title>Rhizophora mucronata_Transcriptome.</title>
        <authorList>
            <person name="Meera S.P."/>
            <person name="Sreeshan A."/>
            <person name="Augustine A."/>
        </authorList>
    </citation>
    <scope>NUCLEOTIDE SEQUENCE</scope>
    <source>
        <tissue evidence="2">Leaf</tissue>
    </source>
</reference>
<evidence type="ECO:0000313" key="2">
    <source>
        <dbReference type="EMBL" id="MBX74228.1"/>
    </source>
</evidence>
<protein>
    <submittedName>
        <fullName evidence="2">Uncharacterized protein</fullName>
    </submittedName>
</protein>
<evidence type="ECO:0000256" key="1">
    <source>
        <dbReference type="SAM" id="Phobius"/>
    </source>
</evidence>
<proteinExistence type="predicted"/>
<keyword evidence="1" id="KW-0472">Membrane</keyword>
<name>A0A2P2R4V4_RHIMU</name>
<organism evidence="2">
    <name type="scientific">Rhizophora mucronata</name>
    <name type="common">Asiatic mangrove</name>
    <dbReference type="NCBI Taxonomy" id="61149"/>
    <lineage>
        <taxon>Eukaryota</taxon>
        <taxon>Viridiplantae</taxon>
        <taxon>Streptophyta</taxon>
        <taxon>Embryophyta</taxon>
        <taxon>Tracheophyta</taxon>
        <taxon>Spermatophyta</taxon>
        <taxon>Magnoliopsida</taxon>
        <taxon>eudicotyledons</taxon>
        <taxon>Gunneridae</taxon>
        <taxon>Pentapetalae</taxon>
        <taxon>rosids</taxon>
        <taxon>fabids</taxon>
        <taxon>Malpighiales</taxon>
        <taxon>Rhizophoraceae</taxon>
        <taxon>Rhizophora</taxon>
    </lineage>
</organism>
<dbReference type="EMBL" id="GGEC01093744">
    <property type="protein sequence ID" value="MBX74228.1"/>
    <property type="molecule type" value="Transcribed_RNA"/>
</dbReference>
<dbReference type="PROSITE" id="PS51257">
    <property type="entry name" value="PROKAR_LIPOPROTEIN"/>
    <property type="match status" value="1"/>
</dbReference>